<evidence type="ECO:0000256" key="4">
    <source>
        <dbReference type="ARBA" id="ARBA00022679"/>
    </source>
</evidence>
<dbReference type="SUPFAM" id="SSF47384">
    <property type="entry name" value="Homodimeric domain of signal transducing histidine kinase"/>
    <property type="match status" value="1"/>
</dbReference>
<name>A0A0F3MH18_9RICK</name>
<evidence type="ECO:0000256" key="2">
    <source>
        <dbReference type="ARBA" id="ARBA00012438"/>
    </source>
</evidence>
<dbReference type="PANTHER" id="PTHR43065">
    <property type="entry name" value="SENSOR HISTIDINE KINASE"/>
    <property type="match status" value="1"/>
</dbReference>
<keyword evidence="4" id="KW-0808">Transferase</keyword>
<dbReference type="STRING" id="1359168.OCHUTO_1024"/>
<dbReference type="Pfam" id="PF02518">
    <property type="entry name" value="HATPase_c"/>
    <property type="match status" value="1"/>
</dbReference>
<keyword evidence="5" id="KW-0547">Nucleotide-binding</keyword>
<dbReference type="InterPro" id="IPR036097">
    <property type="entry name" value="HisK_dim/P_sf"/>
</dbReference>
<keyword evidence="9" id="KW-1133">Transmembrane helix</keyword>
<dbReference type="AlphaFoldDB" id="A0A0F3MH18"/>
<evidence type="ECO:0000256" key="9">
    <source>
        <dbReference type="SAM" id="Phobius"/>
    </source>
</evidence>
<feature type="transmembrane region" description="Helical" evidence="9">
    <location>
        <begin position="16"/>
        <end position="37"/>
    </location>
</feature>
<dbReference type="PANTHER" id="PTHR43065:SF46">
    <property type="entry name" value="C4-DICARBOXYLATE TRANSPORT SENSOR PROTEIN DCTB"/>
    <property type="match status" value="1"/>
</dbReference>
<dbReference type="InterPro" id="IPR005467">
    <property type="entry name" value="His_kinase_dom"/>
</dbReference>
<dbReference type="PATRIC" id="fig|1359168.3.peg.821"/>
<dbReference type="PROSITE" id="PS50109">
    <property type="entry name" value="HIS_KIN"/>
    <property type="match status" value="1"/>
</dbReference>
<evidence type="ECO:0000313" key="11">
    <source>
        <dbReference type="EMBL" id="KJV54966.1"/>
    </source>
</evidence>
<keyword evidence="6 11" id="KW-0418">Kinase</keyword>
<reference evidence="11 12" key="1">
    <citation type="submission" date="2015-02" db="EMBL/GenBank/DDBJ databases">
        <title>Genome Sequencing of Rickettsiales.</title>
        <authorList>
            <person name="Daugherty S.C."/>
            <person name="Su Q."/>
            <person name="Abolude K."/>
            <person name="Beier-Sexton M."/>
            <person name="Carlyon J.A."/>
            <person name="Carter R."/>
            <person name="Day N.P."/>
            <person name="Dumler S.J."/>
            <person name="Dyachenko V."/>
            <person name="Godinez A."/>
            <person name="Kurtti T.J."/>
            <person name="Lichay M."/>
            <person name="Mullins K.E."/>
            <person name="Ott S."/>
            <person name="Pappas-Brown V."/>
            <person name="Paris D.H."/>
            <person name="Patel P."/>
            <person name="Richards A.L."/>
            <person name="Sadzewicz L."/>
            <person name="Sears K."/>
            <person name="Seidman D."/>
            <person name="Sengamalay N."/>
            <person name="Stenos J."/>
            <person name="Tallon L.J."/>
            <person name="Vincent G."/>
            <person name="Fraser C.M."/>
            <person name="Munderloh U."/>
            <person name="Dunning-Hotopp J.C."/>
        </authorList>
    </citation>
    <scope>NUCLEOTIDE SEQUENCE [LARGE SCALE GENOMIC DNA]</scope>
    <source>
        <strain evidence="11 12">Fuller</strain>
    </source>
</reference>
<dbReference type="Proteomes" id="UP000033616">
    <property type="component" value="Unassembled WGS sequence"/>
</dbReference>
<dbReference type="GO" id="GO:0000155">
    <property type="term" value="F:phosphorelay sensor kinase activity"/>
    <property type="evidence" value="ECO:0007669"/>
    <property type="project" value="InterPro"/>
</dbReference>
<evidence type="ECO:0000256" key="6">
    <source>
        <dbReference type="ARBA" id="ARBA00022777"/>
    </source>
</evidence>
<dbReference type="CDD" id="cd00082">
    <property type="entry name" value="HisKA"/>
    <property type="match status" value="1"/>
</dbReference>
<keyword evidence="7" id="KW-0067">ATP-binding</keyword>
<gene>
    <name evidence="11" type="ORF">OCHUTO_1024</name>
</gene>
<feature type="transmembrane region" description="Helical" evidence="9">
    <location>
        <begin position="91"/>
        <end position="117"/>
    </location>
</feature>
<dbReference type="PRINTS" id="PR00344">
    <property type="entry name" value="BCTRLSENSOR"/>
</dbReference>
<evidence type="ECO:0000256" key="8">
    <source>
        <dbReference type="ARBA" id="ARBA00023012"/>
    </source>
</evidence>
<dbReference type="SUPFAM" id="SSF55874">
    <property type="entry name" value="ATPase domain of HSP90 chaperone/DNA topoisomerase II/histidine kinase"/>
    <property type="match status" value="1"/>
</dbReference>
<dbReference type="Gene3D" id="1.10.287.130">
    <property type="match status" value="1"/>
</dbReference>
<dbReference type="GO" id="GO:0005524">
    <property type="term" value="F:ATP binding"/>
    <property type="evidence" value="ECO:0007669"/>
    <property type="project" value="UniProtKB-KW"/>
</dbReference>
<dbReference type="OrthoDB" id="9776727at2"/>
<protein>
    <recommendedName>
        <fullName evidence="2">histidine kinase</fullName>
        <ecNumber evidence="2">2.7.13.3</ecNumber>
    </recommendedName>
</protein>
<keyword evidence="9" id="KW-0472">Membrane</keyword>
<dbReference type="Gene3D" id="3.30.565.10">
    <property type="entry name" value="Histidine kinase-like ATPase, C-terminal domain"/>
    <property type="match status" value="1"/>
</dbReference>
<comment type="caution">
    <text evidence="11">The sequence shown here is derived from an EMBL/GenBank/DDBJ whole genome shotgun (WGS) entry which is preliminary data.</text>
</comment>
<evidence type="ECO:0000256" key="3">
    <source>
        <dbReference type="ARBA" id="ARBA00022553"/>
    </source>
</evidence>
<dbReference type="InterPro" id="IPR003594">
    <property type="entry name" value="HATPase_dom"/>
</dbReference>
<dbReference type="Pfam" id="PF00512">
    <property type="entry name" value="HisKA"/>
    <property type="match status" value="1"/>
</dbReference>
<feature type="transmembrane region" description="Helical" evidence="9">
    <location>
        <begin position="49"/>
        <end position="70"/>
    </location>
</feature>
<evidence type="ECO:0000256" key="5">
    <source>
        <dbReference type="ARBA" id="ARBA00022741"/>
    </source>
</evidence>
<dbReference type="InterPro" id="IPR004358">
    <property type="entry name" value="Sig_transdc_His_kin-like_C"/>
</dbReference>
<evidence type="ECO:0000256" key="1">
    <source>
        <dbReference type="ARBA" id="ARBA00000085"/>
    </source>
</evidence>
<keyword evidence="3" id="KW-0597">Phosphoprotein</keyword>
<dbReference type="SMART" id="SM00387">
    <property type="entry name" value="HATPase_c"/>
    <property type="match status" value="1"/>
</dbReference>
<organism evidence="11 12">
    <name type="scientific">Orientia chuto str. Dubai</name>
    <dbReference type="NCBI Taxonomy" id="1359168"/>
    <lineage>
        <taxon>Bacteria</taxon>
        <taxon>Pseudomonadati</taxon>
        <taxon>Pseudomonadota</taxon>
        <taxon>Alphaproteobacteria</taxon>
        <taxon>Rickettsiales</taxon>
        <taxon>Rickettsiaceae</taxon>
        <taxon>Rickettsieae</taxon>
        <taxon>Orientia</taxon>
    </lineage>
</organism>
<feature type="domain" description="Histidine kinase" evidence="10">
    <location>
        <begin position="261"/>
        <end position="475"/>
    </location>
</feature>
<keyword evidence="8" id="KW-0902">Two-component regulatory system</keyword>
<accession>A0A0F3MH18</accession>
<proteinExistence type="predicted"/>
<dbReference type="EC" id="2.7.13.3" evidence="2"/>
<keyword evidence="9" id="KW-0812">Transmembrane</keyword>
<evidence type="ECO:0000256" key="7">
    <source>
        <dbReference type="ARBA" id="ARBA00022840"/>
    </source>
</evidence>
<evidence type="ECO:0000313" key="12">
    <source>
        <dbReference type="Proteomes" id="UP000033616"/>
    </source>
</evidence>
<sequence>MAANYKISNLLRKSEFLYYIYCPALLYNILNFLIILFTQDCITLSHKPIIYYLLSDIIFLLITIILLARTMQQYLSSDIKVMTEKLQKKTVVTLSIIITIPMIILAGFFILLFSLAIQNYIDQYVNKISDYASAINNEFFSKSIDYINKNFDVNLEYIKLKDQIFFLQVKFFITFTYISLLTLLIVIHISSTLTKKIFKPIIELIANSIKLKNLSIKLKHTKIANELDILTAVFNQIIQQHQSKNFTIVQETSVWFDIIKRVAHEINNPLTLIQLSANIIADKFGREVNNHVIFTKYLNSILRHTEYAKNIIKGFSDFAEMPVPKFTKCDLVIVIKESIELRQIINKKIKYEFISTLSTLNFVADITQINQIIFNLLNNAEESLKAKNNFTKIIKILLQHPSPDVVIIEVQDTGGGFSLDLINNITKQYATMHLRSGGLGLSIVKKIVEDHFGTLKIKNLPHGGASVQVKFDCLKLQTCLNQDRE</sequence>
<comment type="catalytic activity">
    <reaction evidence="1">
        <text>ATP + protein L-histidine = ADP + protein N-phospho-L-histidine.</text>
        <dbReference type="EC" id="2.7.13.3"/>
    </reaction>
</comment>
<keyword evidence="12" id="KW-1185">Reference proteome</keyword>
<feature type="transmembrane region" description="Helical" evidence="9">
    <location>
        <begin position="164"/>
        <end position="189"/>
    </location>
</feature>
<evidence type="ECO:0000259" key="10">
    <source>
        <dbReference type="PROSITE" id="PS50109"/>
    </source>
</evidence>
<dbReference type="EMBL" id="LANP01000031">
    <property type="protein sequence ID" value="KJV54966.1"/>
    <property type="molecule type" value="Genomic_DNA"/>
</dbReference>
<dbReference type="InterPro" id="IPR036890">
    <property type="entry name" value="HATPase_C_sf"/>
</dbReference>
<dbReference type="InterPro" id="IPR003661">
    <property type="entry name" value="HisK_dim/P_dom"/>
</dbReference>